<name>A0A2S8SP52_9BACT</name>
<dbReference type="EMBL" id="NIGF01000028">
    <property type="protein sequence ID" value="PQV62573.1"/>
    <property type="molecule type" value="Genomic_DNA"/>
</dbReference>
<evidence type="ECO:0000313" key="2">
    <source>
        <dbReference type="Proteomes" id="UP000237684"/>
    </source>
</evidence>
<gene>
    <name evidence="1" type="ORF">B1R32_12811</name>
</gene>
<keyword evidence="2" id="KW-1185">Reference proteome</keyword>
<sequence length="159" mass="17859">MKPTLEDAIIFAAQKHRGQIDKAGAPYILHPLRVMASLGREAGETERIAAILHDVVEDCEVSLENLREMGFSDEAVEAIDARAKREDEKDDYMKAIRRAAQNAVARRVKIGDLGDNMDLSRLPNPTENDRARLEKYRAARQFLSEYLEDAASSVGESRF</sequence>
<proteinExistence type="predicted"/>
<protein>
    <submittedName>
        <fullName evidence="1">HD domain-containing protein</fullName>
    </submittedName>
</protein>
<accession>A0A2S8SP52</accession>
<dbReference type="OrthoDB" id="9802385at2"/>
<dbReference type="InterPro" id="IPR052194">
    <property type="entry name" value="MESH1"/>
</dbReference>
<dbReference type="RefSeq" id="WP_106381268.1">
    <property type="nucleotide sequence ID" value="NZ_NIGF01000028.1"/>
</dbReference>
<dbReference type="SUPFAM" id="SSF109604">
    <property type="entry name" value="HD-domain/PDEase-like"/>
    <property type="match status" value="1"/>
</dbReference>
<comment type="caution">
    <text evidence="1">The sequence shown here is derived from an EMBL/GenBank/DDBJ whole genome shotgun (WGS) entry which is preliminary data.</text>
</comment>
<dbReference type="Proteomes" id="UP000237684">
    <property type="component" value="Unassembled WGS sequence"/>
</dbReference>
<dbReference type="Pfam" id="PF13328">
    <property type="entry name" value="HD_4"/>
    <property type="match status" value="1"/>
</dbReference>
<dbReference type="PANTHER" id="PTHR46246:SF1">
    <property type="entry name" value="GUANOSINE-3',5'-BIS(DIPHOSPHATE) 3'-PYROPHOSPHOHYDROLASE MESH1"/>
    <property type="match status" value="1"/>
</dbReference>
<dbReference type="Gene3D" id="1.10.3210.10">
    <property type="entry name" value="Hypothetical protein af1432"/>
    <property type="match status" value="1"/>
</dbReference>
<organism evidence="1 2">
    <name type="scientific">Abditibacterium utsteinense</name>
    <dbReference type="NCBI Taxonomy" id="1960156"/>
    <lineage>
        <taxon>Bacteria</taxon>
        <taxon>Pseudomonadati</taxon>
        <taxon>Abditibacteriota</taxon>
        <taxon>Abditibacteriia</taxon>
        <taxon>Abditibacteriales</taxon>
        <taxon>Abditibacteriaceae</taxon>
        <taxon>Abditibacterium</taxon>
    </lineage>
</organism>
<dbReference type="AlphaFoldDB" id="A0A2S8SP52"/>
<dbReference type="InParanoid" id="A0A2S8SP52"/>
<evidence type="ECO:0000313" key="1">
    <source>
        <dbReference type="EMBL" id="PQV62573.1"/>
    </source>
</evidence>
<dbReference type="PANTHER" id="PTHR46246">
    <property type="entry name" value="GUANOSINE-3',5'-BIS(DIPHOSPHATE) 3'-PYROPHOSPHOHYDROLASE MESH1"/>
    <property type="match status" value="1"/>
</dbReference>
<reference evidence="1 2" key="1">
    <citation type="journal article" date="2018" name="Syst. Appl. Microbiol.">
        <title>Abditibacterium utsteinense sp. nov., the first cultivated member of candidate phylum FBP, isolated from ice-free Antarctic soil samples.</title>
        <authorList>
            <person name="Tahon G."/>
            <person name="Tytgat B."/>
            <person name="Lebbe L."/>
            <person name="Carlier A."/>
            <person name="Willems A."/>
        </authorList>
    </citation>
    <scope>NUCLEOTIDE SEQUENCE [LARGE SCALE GENOMIC DNA]</scope>
    <source>
        <strain evidence="1 2">LMG 29911</strain>
    </source>
</reference>
<dbReference type="GO" id="GO:0008893">
    <property type="term" value="F:guanosine-3',5'-bis(diphosphate) 3'-diphosphatase activity"/>
    <property type="evidence" value="ECO:0007669"/>
    <property type="project" value="TreeGrafter"/>
</dbReference>